<dbReference type="AlphaFoldDB" id="A0A7K1T0D3"/>
<keyword evidence="5" id="KW-1015">Disulfide bond</keyword>
<dbReference type="EMBL" id="WPIK01000016">
    <property type="protein sequence ID" value="MVN22977.1"/>
    <property type="molecule type" value="Genomic_DNA"/>
</dbReference>
<dbReference type="Proteomes" id="UP000462014">
    <property type="component" value="Unassembled WGS sequence"/>
</dbReference>
<evidence type="ECO:0000313" key="7">
    <source>
        <dbReference type="EMBL" id="MVN22977.1"/>
    </source>
</evidence>
<dbReference type="GO" id="GO:0004519">
    <property type="term" value="F:endonuclease activity"/>
    <property type="evidence" value="ECO:0007669"/>
    <property type="project" value="UniProtKB-KW"/>
</dbReference>
<keyword evidence="3" id="KW-0255">Endonuclease</keyword>
<dbReference type="CDD" id="cd11010">
    <property type="entry name" value="S1-P1_nuclease"/>
    <property type="match status" value="1"/>
</dbReference>
<dbReference type="InterPro" id="IPR003154">
    <property type="entry name" value="S1/P1nuclease"/>
</dbReference>
<dbReference type="PANTHER" id="PTHR33146:SF26">
    <property type="entry name" value="ENDONUCLEASE 4"/>
    <property type="match status" value="1"/>
</dbReference>
<reference evidence="7 8" key="1">
    <citation type="submission" date="2019-12" db="EMBL/GenBank/DDBJ databases">
        <title>Mucilaginibacter sp. HMF7410 genome sequencing and assembly.</title>
        <authorList>
            <person name="Kang H."/>
            <person name="Cha I."/>
            <person name="Kim H."/>
            <person name="Joh K."/>
        </authorList>
    </citation>
    <scope>NUCLEOTIDE SEQUENCE [LARGE SCALE GENOMIC DNA]</scope>
    <source>
        <strain evidence="7 8">HMF7410</strain>
    </source>
</reference>
<comment type="caution">
    <text evidence="7">The sequence shown here is derived from an EMBL/GenBank/DDBJ whole genome shotgun (WGS) entry which is preliminary data.</text>
</comment>
<dbReference type="Pfam" id="PF02265">
    <property type="entry name" value="S1-P1_nuclease"/>
    <property type="match status" value="1"/>
</dbReference>
<evidence type="ECO:0000256" key="2">
    <source>
        <dbReference type="ARBA" id="ARBA00022723"/>
    </source>
</evidence>
<evidence type="ECO:0000256" key="5">
    <source>
        <dbReference type="ARBA" id="ARBA00023157"/>
    </source>
</evidence>
<accession>A0A7K1T0D3</accession>
<evidence type="ECO:0008006" key="9">
    <source>
        <dbReference type="Google" id="ProtNLM"/>
    </source>
</evidence>
<name>A0A7K1T0D3_9SPHI</name>
<keyword evidence="1" id="KW-0540">Nuclease</keyword>
<sequence>MIKKNFLVFLIGAFALALVSWGYVGHQTVARIAENHLSPQAKVAVKSLLGSEAITDVASWADEVRNDPAYKNTAPWHFLNLPLGLDYAAFEKAVKGQRQENVYSAILAQEKVLKNESSTREQKVISLKFLVHFIGDAHQPMHISRAEDKGGNTIQLQYDNKGTNLHSLWDSRLIDQEGLSYRELAGKVDQATPQIVKQAENTDPMAWVWESYQISSKLYPEIEKNNKLGEDYYKAHIEIVNERLELAGLRLAAVLNALFKNAVIPAASTASASTIAKEETVPAVGIDAKDAAGYTGKLVKLTSKAYSHSDKGSFVLVNLGAEFPNALLTLVLRGPAKTLAENIDGKMVTVTGKVIDYKGRPEIEVRDTAGISLK</sequence>
<dbReference type="RefSeq" id="WP_157568757.1">
    <property type="nucleotide sequence ID" value="NZ_WPIK01000016.1"/>
</dbReference>
<organism evidence="7 8">
    <name type="scientific">Mucilaginibacter arboris</name>
    <dbReference type="NCBI Taxonomy" id="2682090"/>
    <lineage>
        <taxon>Bacteria</taxon>
        <taxon>Pseudomonadati</taxon>
        <taxon>Bacteroidota</taxon>
        <taxon>Sphingobacteriia</taxon>
        <taxon>Sphingobacteriales</taxon>
        <taxon>Sphingobacteriaceae</taxon>
        <taxon>Mucilaginibacter</taxon>
    </lineage>
</organism>
<dbReference type="GO" id="GO:0003676">
    <property type="term" value="F:nucleic acid binding"/>
    <property type="evidence" value="ECO:0007669"/>
    <property type="project" value="InterPro"/>
</dbReference>
<evidence type="ECO:0000313" key="8">
    <source>
        <dbReference type="Proteomes" id="UP000462014"/>
    </source>
</evidence>
<dbReference type="GO" id="GO:0016788">
    <property type="term" value="F:hydrolase activity, acting on ester bonds"/>
    <property type="evidence" value="ECO:0007669"/>
    <property type="project" value="InterPro"/>
</dbReference>
<dbReference type="GO" id="GO:0006308">
    <property type="term" value="P:DNA catabolic process"/>
    <property type="evidence" value="ECO:0007669"/>
    <property type="project" value="InterPro"/>
</dbReference>
<keyword evidence="6" id="KW-0325">Glycoprotein</keyword>
<keyword evidence="2" id="KW-0479">Metal-binding</keyword>
<proteinExistence type="predicted"/>
<evidence type="ECO:0000256" key="1">
    <source>
        <dbReference type="ARBA" id="ARBA00022722"/>
    </source>
</evidence>
<evidence type="ECO:0000256" key="3">
    <source>
        <dbReference type="ARBA" id="ARBA00022759"/>
    </source>
</evidence>
<protein>
    <recommendedName>
        <fullName evidence="9">S1/P1 Nuclease</fullName>
    </recommendedName>
</protein>
<keyword evidence="8" id="KW-1185">Reference proteome</keyword>
<evidence type="ECO:0000256" key="4">
    <source>
        <dbReference type="ARBA" id="ARBA00022801"/>
    </source>
</evidence>
<dbReference type="Gene3D" id="1.10.575.10">
    <property type="entry name" value="P1 Nuclease"/>
    <property type="match status" value="1"/>
</dbReference>
<dbReference type="GO" id="GO:0046872">
    <property type="term" value="F:metal ion binding"/>
    <property type="evidence" value="ECO:0007669"/>
    <property type="project" value="UniProtKB-KW"/>
</dbReference>
<dbReference type="PANTHER" id="PTHR33146">
    <property type="entry name" value="ENDONUCLEASE 4"/>
    <property type="match status" value="1"/>
</dbReference>
<dbReference type="InterPro" id="IPR008947">
    <property type="entry name" value="PLipase_C/P1_nuclease_dom_sf"/>
</dbReference>
<gene>
    <name evidence="7" type="ORF">GO621_15735</name>
</gene>
<keyword evidence="4" id="KW-0378">Hydrolase</keyword>
<evidence type="ECO:0000256" key="6">
    <source>
        <dbReference type="ARBA" id="ARBA00023180"/>
    </source>
</evidence>
<dbReference type="SUPFAM" id="SSF48537">
    <property type="entry name" value="Phospholipase C/P1 nuclease"/>
    <property type="match status" value="1"/>
</dbReference>